<evidence type="ECO:0000313" key="1">
    <source>
        <dbReference type="EMBL" id="GAH38687.1"/>
    </source>
</evidence>
<protein>
    <submittedName>
        <fullName evidence="1">Uncharacterized protein</fullName>
    </submittedName>
</protein>
<feature type="non-terminal residue" evidence="1">
    <location>
        <position position="129"/>
    </location>
</feature>
<gene>
    <name evidence="1" type="ORF">S03H2_26061</name>
</gene>
<comment type="caution">
    <text evidence="1">The sequence shown here is derived from an EMBL/GenBank/DDBJ whole genome shotgun (WGS) entry which is preliminary data.</text>
</comment>
<reference evidence="1" key="1">
    <citation type="journal article" date="2014" name="Front. Microbiol.">
        <title>High frequency of phylogenetically diverse reductive dehalogenase-homologous genes in deep subseafloor sedimentary metagenomes.</title>
        <authorList>
            <person name="Kawai M."/>
            <person name="Futagami T."/>
            <person name="Toyoda A."/>
            <person name="Takaki Y."/>
            <person name="Nishi S."/>
            <person name="Hori S."/>
            <person name="Arai W."/>
            <person name="Tsubouchi T."/>
            <person name="Morono Y."/>
            <person name="Uchiyama I."/>
            <person name="Ito T."/>
            <person name="Fujiyama A."/>
            <person name="Inagaki F."/>
            <person name="Takami H."/>
        </authorList>
    </citation>
    <scope>NUCLEOTIDE SEQUENCE</scope>
    <source>
        <strain evidence="1">Expedition CK06-06</strain>
    </source>
</reference>
<dbReference type="EMBL" id="BARU01014957">
    <property type="protein sequence ID" value="GAH38687.1"/>
    <property type="molecule type" value="Genomic_DNA"/>
</dbReference>
<organism evidence="1">
    <name type="scientific">marine sediment metagenome</name>
    <dbReference type="NCBI Taxonomy" id="412755"/>
    <lineage>
        <taxon>unclassified sequences</taxon>
        <taxon>metagenomes</taxon>
        <taxon>ecological metagenomes</taxon>
    </lineage>
</organism>
<accession>X1F195</accession>
<dbReference type="InterPro" id="IPR011990">
    <property type="entry name" value="TPR-like_helical_dom_sf"/>
</dbReference>
<name>X1F195_9ZZZZ</name>
<feature type="non-terminal residue" evidence="1">
    <location>
        <position position="1"/>
    </location>
</feature>
<proteinExistence type="predicted"/>
<dbReference type="AlphaFoldDB" id="X1F195"/>
<sequence length="129" mass="15087">EQLWMADYKEDKSQILNLYNQITKQIADEIMIELTPDEERLLAKSRTVDREAYDAYVRSHQYWDDFSEESLNKALEYLNSAVEKDPEWAPLYIGLAKVWMGLVQIGFESPPVAYQKVNENLNKALELDP</sequence>
<dbReference type="Gene3D" id="1.25.40.10">
    <property type="entry name" value="Tetratricopeptide repeat domain"/>
    <property type="match status" value="1"/>
</dbReference>
<dbReference type="SUPFAM" id="SSF48452">
    <property type="entry name" value="TPR-like"/>
    <property type="match status" value="1"/>
</dbReference>